<organism evidence="1 2">
    <name type="scientific">Caerostris extrusa</name>
    <name type="common">Bark spider</name>
    <name type="synonym">Caerostris bankana</name>
    <dbReference type="NCBI Taxonomy" id="172846"/>
    <lineage>
        <taxon>Eukaryota</taxon>
        <taxon>Metazoa</taxon>
        <taxon>Ecdysozoa</taxon>
        <taxon>Arthropoda</taxon>
        <taxon>Chelicerata</taxon>
        <taxon>Arachnida</taxon>
        <taxon>Araneae</taxon>
        <taxon>Araneomorphae</taxon>
        <taxon>Entelegynae</taxon>
        <taxon>Araneoidea</taxon>
        <taxon>Araneidae</taxon>
        <taxon>Caerostris</taxon>
    </lineage>
</organism>
<sequence length="79" mass="8840">MSSGMACRAIKVLTLQNTVSSIKSIAAVPAIKLRRKCLPSRLSFPPIFERQHDFKGNYELATQIAVDNMIVAVQIFYLE</sequence>
<comment type="caution">
    <text evidence="1">The sequence shown here is derived from an EMBL/GenBank/DDBJ whole genome shotgun (WGS) entry which is preliminary data.</text>
</comment>
<evidence type="ECO:0000313" key="2">
    <source>
        <dbReference type="Proteomes" id="UP001054945"/>
    </source>
</evidence>
<protein>
    <submittedName>
        <fullName evidence="1">Uncharacterized protein</fullName>
    </submittedName>
</protein>
<gene>
    <name evidence="1" type="ORF">CEXT_288921</name>
</gene>
<proteinExistence type="predicted"/>
<evidence type="ECO:0000313" key="1">
    <source>
        <dbReference type="EMBL" id="GIY99281.1"/>
    </source>
</evidence>
<dbReference type="AlphaFoldDB" id="A0AAV4XW53"/>
<reference evidence="1 2" key="1">
    <citation type="submission" date="2021-06" db="EMBL/GenBank/DDBJ databases">
        <title>Caerostris extrusa draft genome.</title>
        <authorList>
            <person name="Kono N."/>
            <person name="Arakawa K."/>
        </authorList>
    </citation>
    <scope>NUCLEOTIDE SEQUENCE [LARGE SCALE GENOMIC DNA]</scope>
</reference>
<accession>A0AAV4XW53</accession>
<dbReference type="Proteomes" id="UP001054945">
    <property type="component" value="Unassembled WGS sequence"/>
</dbReference>
<keyword evidence="2" id="KW-1185">Reference proteome</keyword>
<name>A0AAV4XW53_CAEEX</name>
<dbReference type="EMBL" id="BPLR01001028">
    <property type="protein sequence ID" value="GIY99281.1"/>
    <property type="molecule type" value="Genomic_DNA"/>
</dbReference>